<accession>A0A8S3YQ77</accession>
<dbReference type="OrthoDB" id="10071765at2759"/>
<keyword evidence="2" id="KW-1185">Reference proteome</keyword>
<dbReference type="EMBL" id="CAJHNH020000344">
    <property type="protein sequence ID" value="CAG5117080.1"/>
    <property type="molecule type" value="Genomic_DNA"/>
</dbReference>
<sequence length="388" mass="43637">MLNRSEVARLRRKETSAQTDRTWNYLCTAGGETQATDDFTCKDRVTCQALLGQGICESDITFDGLAGLHQSIVFCTKNTNHAKFIPVNKFTPEHLPKEYRDKDVYDCVERLITLGVILKVGYTSENRPPGYPFSDVAGSDIMKHHRMGSGSVFIPKHRPKGSCCPCQRCRDSPQPSQTWHFIWVSTALHVVFDDLEASQTEVGWQFNDITCRESITWMQGIRLVNFDLKSDRCILECVTHDTDIQDSIHRARSFLRKKERELNEKYLQGTSNGQPGLAVIISHPHGYPKQVSLGTDIRRNHIKDKCPGVEWTEYVYDAPTCRGSSGALVWLLGQMRVGYRDGEITTHTHRGSCGDTTNMSGFGLDWVTQHTSSDGSESTCNLASLHVS</sequence>
<gene>
    <name evidence="1" type="ORF">CUNI_LOCUS2638</name>
</gene>
<reference evidence="1" key="1">
    <citation type="submission" date="2021-04" db="EMBL/GenBank/DDBJ databases">
        <authorList>
            <consortium name="Molecular Ecology Group"/>
        </authorList>
    </citation>
    <scope>NUCLEOTIDE SEQUENCE</scope>
</reference>
<comment type="caution">
    <text evidence="1">The sequence shown here is derived from an EMBL/GenBank/DDBJ whole genome shotgun (WGS) entry which is preliminary data.</text>
</comment>
<organism evidence="1 2">
    <name type="scientific">Candidula unifasciata</name>
    <dbReference type="NCBI Taxonomy" id="100452"/>
    <lineage>
        <taxon>Eukaryota</taxon>
        <taxon>Metazoa</taxon>
        <taxon>Spiralia</taxon>
        <taxon>Lophotrochozoa</taxon>
        <taxon>Mollusca</taxon>
        <taxon>Gastropoda</taxon>
        <taxon>Heterobranchia</taxon>
        <taxon>Euthyneura</taxon>
        <taxon>Panpulmonata</taxon>
        <taxon>Eupulmonata</taxon>
        <taxon>Stylommatophora</taxon>
        <taxon>Helicina</taxon>
        <taxon>Helicoidea</taxon>
        <taxon>Geomitridae</taxon>
        <taxon>Candidula</taxon>
    </lineage>
</organism>
<evidence type="ECO:0000313" key="1">
    <source>
        <dbReference type="EMBL" id="CAG5117080.1"/>
    </source>
</evidence>
<protein>
    <submittedName>
        <fullName evidence="1">Uncharacterized protein</fullName>
    </submittedName>
</protein>
<evidence type="ECO:0000313" key="2">
    <source>
        <dbReference type="Proteomes" id="UP000678393"/>
    </source>
</evidence>
<proteinExistence type="predicted"/>
<dbReference type="Proteomes" id="UP000678393">
    <property type="component" value="Unassembled WGS sequence"/>
</dbReference>
<name>A0A8S3YQ77_9EUPU</name>
<dbReference type="AlphaFoldDB" id="A0A8S3YQ77"/>